<protein>
    <recommendedName>
        <fullName evidence="6">Cilia- and flagella-associated protein 53</fullName>
    </recommendedName>
</protein>
<dbReference type="EMBL" id="OX395136">
    <property type="protein sequence ID" value="CAI5787811.1"/>
    <property type="molecule type" value="Genomic_DNA"/>
</dbReference>
<dbReference type="PANTHER" id="PTHR31183">
    <property type="entry name" value="TRICHOPLEIN KERATIN FILAMENT-BINDING PROTEIN FAMILY MEMBER"/>
    <property type="match status" value="1"/>
</dbReference>
<keyword evidence="4" id="KW-0966">Cell projection</keyword>
<comment type="similarity">
    <text evidence="5">Belongs to the CFAP53 family.</text>
</comment>
<dbReference type="Pfam" id="PF13868">
    <property type="entry name" value="TPH"/>
    <property type="match status" value="1"/>
</dbReference>
<dbReference type="Proteomes" id="UP001178461">
    <property type="component" value="Chromosome 11"/>
</dbReference>
<dbReference type="AlphaFoldDB" id="A0AA35PG97"/>
<evidence type="ECO:0000256" key="5">
    <source>
        <dbReference type="ARBA" id="ARBA00033747"/>
    </source>
</evidence>
<feature type="coiled-coil region" evidence="7">
    <location>
        <begin position="95"/>
        <end position="158"/>
    </location>
</feature>
<evidence type="ECO:0000256" key="1">
    <source>
        <dbReference type="ARBA" id="ARBA00004138"/>
    </source>
</evidence>
<keyword evidence="10" id="KW-1185">Reference proteome</keyword>
<reference evidence="9" key="1">
    <citation type="submission" date="2022-12" db="EMBL/GenBank/DDBJ databases">
        <authorList>
            <person name="Alioto T."/>
            <person name="Alioto T."/>
            <person name="Gomez Garrido J."/>
        </authorList>
    </citation>
    <scope>NUCLEOTIDE SEQUENCE</scope>
</reference>
<evidence type="ECO:0000313" key="10">
    <source>
        <dbReference type="Proteomes" id="UP001178461"/>
    </source>
</evidence>
<feature type="coiled-coil region" evidence="7">
    <location>
        <begin position="238"/>
        <end position="370"/>
    </location>
</feature>
<evidence type="ECO:0000256" key="2">
    <source>
        <dbReference type="ARBA" id="ARBA00023054"/>
    </source>
</evidence>
<name>A0AA35PG97_9SAUR</name>
<dbReference type="InterPro" id="IPR043596">
    <property type="entry name" value="CFAP53/TCHP"/>
</dbReference>
<feature type="coiled-coil region" evidence="7">
    <location>
        <begin position="402"/>
        <end position="471"/>
    </location>
</feature>
<evidence type="ECO:0000256" key="6">
    <source>
        <dbReference type="ARBA" id="ARBA00033773"/>
    </source>
</evidence>
<keyword evidence="3" id="KW-0969">Cilium</keyword>
<accession>A0AA35PG97</accession>
<proteinExistence type="inferred from homology"/>
<evidence type="ECO:0000256" key="7">
    <source>
        <dbReference type="SAM" id="Coils"/>
    </source>
</evidence>
<dbReference type="PANTHER" id="PTHR31183:SF1">
    <property type="entry name" value="CILIA- AND FLAGELLA-ASSOCIATED PROTEIN 53"/>
    <property type="match status" value="1"/>
</dbReference>
<organism evidence="9 10">
    <name type="scientific">Podarcis lilfordi</name>
    <name type="common">Lilford's wall lizard</name>
    <dbReference type="NCBI Taxonomy" id="74358"/>
    <lineage>
        <taxon>Eukaryota</taxon>
        <taxon>Metazoa</taxon>
        <taxon>Chordata</taxon>
        <taxon>Craniata</taxon>
        <taxon>Vertebrata</taxon>
        <taxon>Euteleostomi</taxon>
        <taxon>Lepidosauria</taxon>
        <taxon>Squamata</taxon>
        <taxon>Bifurcata</taxon>
        <taxon>Unidentata</taxon>
        <taxon>Episquamata</taxon>
        <taxon>Laterata</taxon>
        <taxon>Lacertibaenia</taxon>
        <taxon>Lacertidae</taxon>
        <taxon>Podarcis</taxon>
    </lineage>
</organism>
<evidence type="ECO:0000259" key="8">
    <source>
        <dbReference type="Pfam" id="PF13868"/>
    </source>
</evidence>
<keyword evidence="2 7" id="KW-0175">Coiled coil</keyword>
<gene>
    <name evidence="9" type="ORF">PODLI_1B003506</name>
</gene>
<dbReference type="InterPro" id="IPR043597">
    <property type="entry name" value="TPH_dom"/>
</dbReference>
<evidence type="ECO:0000256" key="4">
    <source>
        <dbReference type="ARBA" id="ARBA00023273"/>
    </source>
</evidence>
<dbReference type="GO" id="GO:0005929">
    <property type="term" value="C:cilium"/>
    <property type="evidence" value="ECO:0007669"/>
    <property type="project" value="UniProtKB-SubCell"/>
</dbReference>
<evidence type="ECO:0000256" key="3">
    <source>
        <dbReference type="ARBA" id="ARBA00023069"/>
    </source>
</evidence>
<comment type="subcellular location">
    <subcellularLocation>
        <location evidence="1">Cell projection</location>
        <location evidence="1">Cilium</location>
    </subcellularLocation>
</comment>
<sequence>MEGGRMANPYGRVVREVRGPKPFSYAIRAKFPKPNDAMKQILLWREQEKLRHAAAMYAKSHLLGRQIIEREDRNERKQFHRIVQKRVDVEMQAYLAGQEERKERLRDLLEAEEKCYLAAIESLGETMEDRQVNMRAKAKLLRDKREEARRKLVAEKRDQQFRATCEDARTLWSKKHLMEICEDRLAQLALKEELKKQRAREEAAFAALWEEDRLAKEKRAAEDERKRTKWTDSQKNLLDAQQTVADAQREEARRLKEEEAKLMEEERQLMKLENERAEIERQRKLRECRDMLLDSMEEKRRRLHEEQQEELALDMKILDHIMKESQEDTESQKRRKKELLKEQQMFKAYLAQQREDEQRQEKELDKLRAEETARMWAKRAAKERAMKEARGRLLTEVMDTRRLQLEEKLQRNAQEQEALIRDRELLNAAILEFNRLEEEKYARRTQQAKAYQEELNAQMDYNKQARDLEKEEERRRYALSLEAEKLYQQKIADIISRPYMKLSDLHPLRRYLASSS</sequence>
<feature type="domain" description="Trichohyalin-plectin-homology" evidence="8">
    <location>
        <begin position="162"/>
        <end position="497"/>
    </location>
</feature>
<evidence type="ECO:0000313" key="9">
    <source>
        <dbReference type="EMBL" id="CAI5787811.1"/>
    </source>
</evidence>